<accession>A0A1C4C3K4</accession>
<dbReference type="AlphaFoldDB" id="A0A1C4C3K4"/>
<dbReference type="InterPro" id="IPR007407">
    <property type="entry name" value="DUF459"/>
</dbReference>
<evidence type="ECO:0000256" key="1">
    <source>
        <dbReference type="SAM" id="Phobius"/>
    </source>
</evidence>
<gene>
    <name evidence="2" type="ORF">GA0061080_102912</name>
</gene>
<dbReference type="Pfam" id="PF04311">
    <property type="entry name" value="DUF459"/>
    <property type="match status" value="1"/>
</dbReference>
<evidence type="ECO:0000313" key="3">
    <source>
        <dbReference type="Proteomes" id="UP000199698"/>
    </source>
</evidence>
<dbReference type="Proteomes" id="UP000199698">
    <property type="component" value="Unassembled WGS sequence"/>
</dbReference>
<dbReference type="GO" id="GO:0016788">
    <property type="term" value="F:hydrolase activity, acting on ester bonds"/>
    <property type="evidence" value="ECO:0007669"/>
    <property type="project" value="UniProtKB-ARBA"/>
</dbReference>
<dbReference type="STRING" id="1798183.GA0061080_102912"/>
<reference evidence="3" key="1">
    <citation type="submission" date="2016-08" db="EMBL/GenBank/DDBJ databases">
        <authorList>
            <person name="Varghese N."/>
            <person name="Submissions Spin"/>
        </authorList>
    </citation>
    <scope>NUCLEOTIDE SEQUENCE [LARGE SCALE GENOMIC DNA]</scope>
    <source>
        <strain evidence="3">R-53144</strain>
    </source>
</reference>
<keyword evidence="1" id="KW-0472">Membrane</keyword>
<dbReference type="EMBL" id="FMBA01000029">
    <property type="protein sequence ID" value="SCC13648.1"/>
    <property type="molecule type" value="Genomic_DNA"/>
</dbReference>
<dbReference type="InterPro" id="IPR036514">
    <property type="entry name" value="SGNH_hydro_sf"/>
</dbReference>
<keyword evidence="1" id="KW-0812">Transmembrane</keyword>
<dbReference type="SUPFAM" id="SSF52266">
    <property type="entry name" value="SGNH hydrolase"/>
    <property type="match status" value="1"/>
</dbReference>
<keyword evidence="1" id="KW-1133">Transmembrane helix</keyword>
<feature type="transmembrane region" description="Helical" evidence="1">
    <location>
        <begin position="47"/>
        <end position="74"/>
    </location>
</feature>
<evidence type="ECO:0000313" key="2">
    <source>
        <dbReference type="EMBL" id="SCC13648.1"/>
    </source>
</evidence>
<protein>
    <recommendedName>
        <fullName evidence="4">SGNH hydrolase-type esterase domain-containing protein</fullName>
    </recommendedName>
</protein>
<keyword evidence="3" id="KW-1185">Reference proteome</keyword>
<proteinExistence type="predicted"/>
<evidence type="ECO:0008006" key="4">
    <source>
        <dbReference type="Google" id="ProtNLM"/>
    </source>
</evidence>
<organism evidence="2 3">
    <name type="scientific">Gilliamella intestini</name>
    <dbReference type="NCBI Taxonomy" id="1798183"/>
    <lineage>
        <taxon>Bacteria</taxon>
        <taxon>Pseudomonadati</taxon>
        <taxon>Pseudomonadota</taxon>
        <taxon>Gammaproteobacteria</taxon>
        <taxon>Orbales</taxon>
        <taxon>Orbaceae</taxon>
        <taxon>Gilliamella</taxon>
    </lineage>
</organism>
<dbReference type="Gene3D" id="3.40.50.1110">
    <property type="entry name" value="SGNH hydrolase"/>
    <property type="match status" value="1"/>
</dbReference>
<dbReference type="OrthoDB" id="445620at2"/>
<sequence length="439" mass="50447">MMISNKTLSKNHKKNKLNLKQQRYKEFNKNTIKKEPPKKKKTKRAHFIANAPLSTRYIFVIFFVTATTLIAIYYKSILVYCEQAYHTDLFNSNTLAVEELSIQELEESKKYEQDTQEDVNVQILSSLAQPIDVALPVTEKITSNSVVTETEEIKPNKKIEVVTGSELQITQRVNIESGEITSDLKPHSEPTNYNKSKTELILQDDPKKIQEDTEQPHELLPIILTSNDKVLFAGDSLMQGVAPYVKKMLFKQYKIESLDLSKQSTGLAYPNAFNWPKTINENLIADPSIKLLVIFIGANDPWDFPIKGYAKYAKFKSALWEEHYRLRIESILNSAIEHEVQVLWLAAPCMRKSKLNDGMVYLNNLYESEIEKVQQHFLSTNELLGCTYEKFSNFTKSDKAKIKVRVDDGIHFTPIGQKILAKAIMEQIIYKELEDTHSD</sequence>
<dbReference type="RefSeq" id="WP_091123987.1">
    <property type="nucleotide sequence ID" value="NZ_FMBA01000029.1"/>
</dbReference>
<name>A0A1C4C3K4_9GAMM</name>